<evidence type="ECO:0000256" key="2">
    <source>
        <dbReference type="ARBA" id="ARBA00022723"/>
    </source>
</evidence>
<keyword evidence="3 6" id="KW-0732">Signal</keyword>
<name>A0A9P6MZ18_9FUNG</name>
<dbReference type="SUPFAM" id="SSF88713">
    <property type="entry name" value="Glycoside hydrolase/deacetylase"/>
    <property type="match status" value="1"/>
</dbReference>
<dbReference type="EMBL" id="JAAAID010000358">
    <property type="protein sequence ID" value="KAG0018493.1"/>
    <property type="molecule type" value="Genomic_DNA"/>
</dbReference>
<dbReference type="OrthoDB" id="407355at2759"/>
<dbReference type="AlphaFoldDB" id="A0A9P6MZ18"/>
<evidence type="ECO:0000259" key="7">
    <source>
        <dbReference type="PROSITE" id="PS51677"/>
    </source>
</evidence>
<evidence type="ECO:0000256" key="1">
    <source>
        <dbReference type="ARBA" id="ARBA00001941"/>
    </source>
</evidence>
<dbReference type="PANTHER" id="PTHR46471">
    <property type="entry name" value="CHITIN DEACETYLASE"/>
    <property type="match status" value="1"/>
</dbReference>
<evidence type="ECO:0000256" key="6">
    <source>
        <dbReference type="SAM" id="SignalP"/>
    </source>
</evidence>
<dbReference type="Pfam" id="PF01522">
    <property type="entry name" value="Polysacc_deac_1"/>
    <property type="match status" value="1"/>
</dbReference>
<dbReference type="PANTHER" id="PTHR46471:SF2">
    <property type="entry name" value="CHITIN DEACETYLASE-RELATED"/>
    <property type="match status" value="1"/>
</dbReference>
<protein>
    <submittedName>
        <fullName evidence="8">Chitin deacetylase</fullName>
    </submittedName>
</protein>
<evidence type="ECO:0000256" key="4">
    <source>
        <dbReference type="ARBA" id="ARBA00022801"/>
    </source>
</evidence>
<dbReference type="InterPro" id="IPR002509">
    <property type="entry name" value="NODB_dom"/>
</dbReference>
<keyword evidence="9" id="KW-1185">Reference proteome</keyword>
<keyword evidence="2" id="KW-0479">Metal-binding</keyword>
<accession>A0A9P6MZ18</accession>
<keyword evidence="4" id="KW-0378">Hydrolase</keyword>
<evidence type="ECO:0000313" key="9">
    <source>
        <dbReference type="Proteomes" id="UP000703661"/>
    </source>
</evidence>
<dbReference type="GO" id="GO:0005975">
    <property type="term" value="P:carbohydrate metabolic process"/>
    <property type="evidence" value="ECO:0007669"/>
    <property type="project" value="InterPro"/>
</dbReference>
<comment type="caution">
    <text evidence="8">The sequence shown here is derived from an EMBL/GenBank/DDBJ whole genome shotgun (WGS) entry which is preliminary data.</text>
</comment>
<evidence type="ECO:0000256" key="3">
    <source>
        <dbReference type="ARBA" id="ARBA00022729"/>
    </source>
</evidence>
<gene>
    <name evidence="8" type="primary">CDA2_6</name>
    <name evidence="8" type="ORF">BGZ80_007104</name>
</gene>
<feature type="signal peptide" evidence="6">
    <location>
        <begin position="1"/>
        <end position="24"/>
    </location>
</feature>
<keyword evidence="5" id="KW-0119">Carbohydrate metabolism</keyword>
<evidence type="ECO:0000256" key="5">
    <source>
        <dbReference type="ARBA" id="ARBA00023277"/>
    </source>
</evidence>
<sequence>MKVSAILSSTALLFLAFVASTVSAAPQSLGITKCKNPGVVAYTFDDGPGIYNDELLAKLASYNVTATFFVLGQMVEEHPDALKNILAHGHQIASHTYDHPNLDALSTSQILKQMTTTQDLIFQHAGVRPRYMRAPMGNCASTCQKIMSSLDMLVTYWSVDTNDWKYITEAQTDLQGALQNAMTEVNEEIVNNSNPATDSFVILEHEIHQYSVEHLVDLVFDAVSKKGYRFVSVAECYGESAYL</sequence>
<organism evidence="8 9">
    <name type="scientific">Entomortierella chlamydospora</name>
    <dbReference type="NCBI Taxonomy" id="101097"/>
    <lineage>
        <taxon>Eukaryota</taxon>
        <taxon>Fungi</taxon>
        <taxon>Fungi incertae sedis</taxon>
        <taxon>Mucoromycota</taxon>
        <taxon>Mortierellomycotina</taxon>
        <taxon>Mortierellomycetes</taxon>
        <taxon>Mortierellales</taxon>
        <taxon>Mortierellaceae</taxon>
        <taxon>Entomortierella</taxon>
    </lineage>
</organism>
<evidence type="ECO:0000313" key="8">
    <source>
        <dbReference type="EMBL" id="KAG0018493.1"/>
    </source>
</evidence>
<dbReference type="InterPro" id="IPR011330">
    <property type="entry name" value="Glyco_hydro/deAcase_b/a-brl"/>
</dbReference>
<dbReference type="GO" id="GO:0016810">
    <property type="term" value="F:hydrolase activity, acting on carbon-nitrogen (but not peptide) bonds"/>
    <property type="evidence" value="ECO:0007669"/>
    <property type="project" value="InterPro"/>
</dbReference>
<reference evidence="8" key="1">
    <citation type="journal article" date="2020" name="Fungal Divers.">
        <title>Resolving the Mortierellaceae phylogeny through synthesis of multi-gene phylogenetics and phylogenomics.</title>
        <authorList>
            <person name="Vandepol N."/>
            <person name="Liber J."/>
            <person name="Desiro A."/>
            <person name="Na H."/>
            <person name="Kennedy M."/>
            <person name="Barry K."/>
            <person name="Grigoriev I.V."/>
            <person name="Miller A.N."/>
            <person name="O'Donnell K."/>
            <person name="Stajich J.E."/>
            <person name="Bonito G."/>
        </authorList>
    </citation>
    <scope>NUCLEOTIDE SEQUENCE</scope>
    <source>
        <strain evidence="8">NRRL 2769</strain>
    </source>
</reference>
<feature type="domain" description="NodB homology" evidence="7">
    <location>
        <begin position="38"/>
        <end position="231"/>
    </location>
</feature>
<dbReference type="Proteomes" id="UP000703661">
    <property type="component" value="Unassembled WGS sequence"/>
</dbReference>
<dbReference type="Gene3D" id="3.20.20.370">
    <property type="entry name" value="Glycoside hydrolase/deacetylase"/>
    <property type="match status" value="1"/>
</dbReference>
<dbReference type="GO" id="GO:0046872">
    <property type="term" value="F:metal ion binding"/>
    <property type="evidence" value="ECO:0007669"/>
    <property type="project" value="UniProtKB-KW"/>
</dbReference>
<proteinExistence type="predicted"/>
<dbReference type="PROSITE" id="PS51677">
    <property type="entry name" value="NODB"/>
    <property type="match status" value="1"/>
</dbReference>
<feature type="chain" id="PRO_5040235285" evidence="6">
    <location>
        <begin position="25"/>
        <end position="243"/>
    </location>
</feature>
<comment type="cofactor">
    <cofactor evidence="1">
        <name>Co(2+)</name>
        <dbReference type="ChEBI" id="CHEBI:48828"/>
    </cofactor>
</comment>